<evidence type="ECO:0000256" key="1">
    <source>
        <dbReference type="ARBA" id="ARBA00022741"/>
    </source>
</evidence>
<dbReference type="InterPro" id="IPR035647">
    <property type="entry name" value="EFG_III/V"/>
</dbReference>
<protein>
    <submittedName>
        <fullName evidence="5">Elongation factor G</fullName>
    </submittedName>
</protein>
<dbReference type="SUPFAM" id="SSF54980">
    <property type="entry name" value="EF-G C-terminal domain-like"/>
    <property type="match status" value="2"/>
</dbReference>
<dbReference type="InterPro" id="IPR005517">
    <property type="entry name" value="Transl_elong_EFG/EF2_IV"/>
</dbReference>
<dbReference type="EMBL" id="DTDP01000006">
    <property type="protein sequence ID" value="HGK53422.1"/>
    <property type="molecule type" value="Genomic_DNA"/>
</dbReference>
<dbReference type="FunFam" id="3.30.230.10:FF:000003">
    <property type="entry name" value="Elongation factor G"/>
    <property type="match status" value="1"/>
</dbReference>
<dbReference type="Pfam" id="PF00679">
    <property type="entry name" value="EFG_C"/>
    <property type="match status" value="1"/>
</dbReference>
<dbReference type="Pfam" id="PF22042">
    <property type="entry name" value="EF-G_D2"/>
    <property type="match status" value="1"/>
</dbReference>
<keyword evidence="1" id="KW-0547">Nucleotide-binding</keyword>
<dbReference type="PROSITE" id="PS51722">
    <property type="entry name" value="G_TR_2"/>
    <property type="match status" value="1"/>
</dbReference>
<dbReference type="SUPFAM" id="SSF52540">
    <property type="entry name" value="P-loop containing nucleoside triphosphate hydrolases"/>
    <property type="match status" value="1"/>
</dbReference>
<dbReference type="SUPFAM" id="SSF50447">
    <property type="entry name" value="Translation proteins"/>
    <property type="match status" value="1"/>
</dbReference>
<comment type="caution">
    <text evidence="5">The sequence shown here is derived from an EMBL/GenBank/DDBJ whole genome shotgun (WGS) entry which is preliminary data.</text>
</comment>
<dbReference type="InterPro" id="IPR009000">
    <property type="entry name" value="Transl_B-barrel_sf"/>
</dbReference>
<dbReference type="CDD" id="cd16262">
    <property type="entry name" value="EFG_III"/>
    <property type="match status" value="1"/>
</dbReference>
<dbReference type="InterPro" id="IPR041095">
    <property type="entry name" value="EFG_II"/>
</dbReference>
<dbReference type="Gene3D" id="3.40.50.300">
    <property type="entry name" value="P-loop containing nucleotide triphosphate hydrolases"/>
    <property type="match status" value="1"/>
</dbReference>
<dbReference type="InterPro" id="IPR053905">
    <property type="entry name" value="EF-G-like_DII"/>
</dbReference>
<dbReference type="SUPFAM" id="SSF54211">
    <property type="entry name" value="Ribosomal protein S5 domain 2-like"/>
    <property type="match status" value="1"/>
</dbReference>
<dbReference type="SMART" id="SM00838">
    <property type="entry name" value="EFG_C"/>
    <property type="match status" value="1"/>
</dbReference>
<reference evidence="5" key="1">
    <citation type="journal article" date="2020" name="mSystems">
        <title>Genome- and Community-Level Interaction Insights into Carbon Utilization and Element Cycling Functions of Hydrothermarchaeota in Hydrothermal Sediment.</title>
        <authorList>
            <person name="Zhou Z."/>
            <person name="Liu Y."/>
            <person name="Xu W."/>
            <person name="Pan J."/>
            <person name="Luo Z.H."/>
            <person name="Li M."/>
        </authorList>
    </citation>
    <scope>NUCLEOTIDE SEQUENCE [LARGE SCALE GENOMIC DNA]</scope>
    <source>
        <strain evidence="5">SpSt-626</strain>
        <strain evidence="4">SpSt-695</strain>
    </source>
</reference>
<dbReference type="Gene3D" id="3.30.70.240">
    <property type="match status" value="1"/>
</dbReference>
<dbReference type="AlphaFoldDB" id="A0A7V4EBG5"/>
<dbReference type="GO" id="GO:0032790">
    <property type="term" value="P:ribosome disassembly"/>
    <property type="evidence" value="ECO:0007669"/>
    <property type="project" value="TreeGrafter"/>
</dbReference>
<dbReference type="SMART" id="SM00889">
    <property type="entry name" value="EFG_IV"/>
    <property type="match status" value="1"/>
</dbReference>
<evidence type="ECO:0000313" key="5">
    <source>
        <dbReference type="EMBL" id="HGM97654.1"/>
    </source>
</evidence>
<dbReference type="FunFam" id="3.30.70.240:FF:000001">
    <property type="entry name" value="Elongation factor G"/>
    <property type="match status" value="1"/>
</dbReference>
<dbReference type="InterPro" id="IPR047872">
    <property type="entry name" value="EFG_IV"/>
</dbReference>
<dbReference type="InterPro" id="IPR009022">
    <property type="entry name" value="EFG_III"/>
</dbReference>
<dbReference type="PANTHER" id="PTHR43261">
    <property type="entry name" value="TRANSLATION ELONGATION FACTOR G-RELATED"/>
    <property type="match status" value="1"/>
</dbReference>
<sequence>MRVVLFTGHGGCGKTQLAEAILYKAKVTQRLGNPSQGNSILDYDPEEIERKISINLSCAHFKYKNEEFEIIDTPGFLDFQGEFIAGIEVTDSVILVVDSTSGIQTGTEIFGQKVFERKLPCMIFVSKMKMENSNPDELIERLKETFEGVSFFPLQFPKGKGVNFEGTWNIFDENLPADLKKIKEKYMESVIELSEELVTRYLEGEEIGASELKEVLKRGVKNGEIVPVLYGDSIEGIGIEELLDAIIDYFPSPFERKYKAFDSEEKEVEIMPSPQGDLLSFVFKTFTEPHLGEIYYIRVFNGELKAGTEVLNVNKAAKEKINQIFKVMGKERKETEILRTGEIGAVVKLKNTSTSHTLSSLEKPLKLKPIEFPNPSISIAVVPLSKQDEEKVMEALQKVSFEDPTFRFYYDPELKQRIIEGLGSVHLDVIISKIKRKFGVNVRTERPKIPYRETIRKKAEAMGKYVKQSGGRGQYGICFIRIEPKKRGEGYEFVNDIFGGAIPSNFIPAVETGIKKAMQSGVLAGYPVVDVKVTLYDGKYHEVDSSNIAFEIAGSMAFREAQQKAEPYLLEPIYEIEVIVPEEYMGEIIGDLNARRGKILGMEGFGKKQKIKAYVPLAEIYRYADSLKSITKGKGVFSMKFSHYEEVPSEIAARVINESKKEKGEE</sequence>
<keyword evidence="5" id="KW-0251">Elongation factor</keyword>
<dbReference type="Gene3D" id="3.30.70.870">
    <property type="entry name" value="Elongation Factor G (Translational Gtpase), domain 3"/>
    <property type="match status" value="1"/>
</dbReference>
<keyword evidence="2" id="KW-0342">GTP-binding</keyword>
<dbReference type="GO" id="GO:0005525">
    <property type="term" value="F:GTP binding"/>
    <property type="evidence" value="ECO:0007669"/>
    <property type="project" value="UniProtKB-KW"/>
</dbReference>
<name>A0A7V4EBG5_UNCW3</name>
<keyword evidence="5" id="KW-0648">Protein biosynthesis</keyword>
<dbReference type="InterPro" id="IPR000795">
    <property type="entry name" value="T_Tr_GTP-bd_dom"/>
</dbReference>
<dbReference type="PRINTS" id="PR01037">
    <property type="entry name" value="TCRTETOQM"/>
</dbReference>
<dbReference type="CDD" id="cd04088">
    <property type="entry name" value="EFG_mtEFG_II"/>
    <property type="match status" value="1"/>
</dbReference>
<dbReference type="GO" id="GO:0003924">
    <property type="term" value="F:GTPase activity"/>
    <property type="evidence" value="ECO:0007669"/>
    <property type="project" value="InterPro"/>
</dbReference>
<dbReference type="GO" id="GO:0003746">
    <property type="term" value="F:translation elongation factor activity"/>
    <property type="evidence" value="ECO:0007669"/>
    <property type="project" value="UniProtKB-KW"/>
</dbReference>
<evidence type="ECO:0000259" key="3">
    <source>
        <dbReference type="PROSITE" id="PS51722"/>
    </source>
</evidence>
<dbReference type="InterPro" id="IPR035649">
    <property type="entry name" value="EFG_V"/>
</dbReference>
<accession>A0A7V4EBG5</accession>
<dbReference type="Pfam" id="PF03764">
    <property type="entry name" value="EFG_IV"/>
    <property type="match status" value="1"/>
</dbReference>
<feature type="domain" description="Tr-type G" evidence="3">
    <location>
        <begin position="1"/>
        <end position="254"/>
    </location>
</feature>
<dbReference type="Gene3D" id="3.30.230.10">
    <property type="match status" value="1"/>
</dbReference>
<dbReference type="InterPro" id="IPR000640">
    <property type="entry name" value="EFG_V-like"/>
</dbReference>
<dbReference type="InterPro" id="IPR014721">
    <property type="entry name" value="Ribsml_uS5_D2-typ_fold_subgr"/>
</dbReference>
<dbReference type="NCBIfam" id="NF009891">
    <property type="entry name" value="PRK13351.1-1"/>
    <property type="match status" value="1"/>
</dbReference>
<organism evidence="5">
    <name type="scientific">candidate division WOR-3 bacterium</name>
    <dbReference type="NCBI Taxonomy" id="2052148"/>
    <lineage>
        <taxon>Bacteria</taxon>
        <taxon>Bacteria division WOR-3</taxon>
    </lineage>
</organism>
<gene>
    <name evidence="5" type="ORF">ENT96_01205</name>
    <name evidence="4" type="ORF">ENU72_00150</name>
</gene>
<dbReference type="InterPro" id="IPR027417">
    <property type="entry name" value="P-loop_NTPase"/>
</dbReference>
<dbReference type="EMBL" id="DTAR01000102">
    <property type="protein sequence ID" value="HGM97654.1"/>
    <property type="molecule type" value="Genomic_DNA"/>
</dbReference>
<dbReference type="CDD" id="cd01434">
    <property type="entry name" value="EFG_mtEFG1_IV"/>
    <property type="match status" value="1"/>
</dbReference>
<dbReference type="Gene3D" id="2.40.30.10">
    <property type="entry name" value="Translation factors"/>
    <property type="match status" value="1"/>
</dbReference>
<dbReference type="Pfam" id="PF00009">
    <property type="entry name" value="GTP_EFTU"/>
    <property type="match status" value="1"/>
</dbReference>
<dbReference type="CDD" id="cd03713">
    <property type="entry name" value="EFG_mtEFG_C"/>
    <property type="match status" value="1"/>
</dbReference>
<dbReference type="InterPro" id="IPR020568">
    <property type="entry name" value="Ribosomal_Su5_D2-typ_SF"/>
</dbReference>
<proteinExistence type="predicted"/>
<evidence type="ECO:0000313" key="4">
    <source>
        <dbReference type="EMBL" id="HGK53422.1"/>
    </source>
</evidence>
<dbReference type="PANTHER" id="PTHR43261:SF6">
    <property type="entry name" value="ELONGATION FACTOR G-LIKE PROTEIN"/>
    <property type="match status" value="1"/>
</dbReference>
<dbReference type="Pfam" id="PF14492">
    <property type="entry name" value="EFG_III"/>
    <property type="match status" value="1"/>
</dbReference>
<evidence type="ECO:0000256" key="2">
    <source>
        <dbReference type="ARBA" id="ARBA00023134"/>
    </source>
</evidence>
<dbReference type="NCBIfam" id="NF009381">
    <property type="entry name" value="PRK12740.1-5"/>
    <property type="match status" value="1"/>
</dbReference>